<protein>
    <submittedName>
        <fullName evidence="2">Haloacid dehalogenase type II</fullName>
    </submittedName>
</protein>
<dbReference type="Gene3D" id="1.10.150.750">
    <property type="match status" value="1"/>
</dbReference>
<comment type="caution">
    <text evidence="2">The sequence shown here is derived from an EMBL/GenBank/DDBJ whole genome shotgun (WGS) entry which is preliminary data.</text>
</comment>
<evidence type="ECO:0000256" key="1">
    <source>
        <dbReference type="ARBA" id="ARBA00022801"/>
    </source>
</evidence>
<organism evidence="2 3">
    <name type="scientific">Teichococcus coralli</name>
    <dbReference type="NCBI Taxonomy" id="2545983"/>
    <lineage>
        <taxon>Bacteria</taxon>
        <taxon>Pseudomonadati</taxon>
        <taxon>Pseudomonadota</taxon>
        <taxon>Alphaproteobacteria</taxon>
        <taxon>Acetobacterales</taxon>
        <taxon>Roseomonadaceae</taxon>
        <taxon>Roseomonas</taxon>
    </lineage>
</organism>
<dbReference type="SFLD" id="SFLDG01129">
    <property type="entry name" value="C1.5:_HAD__Beta-PGM__Phosphata"/>
    <property type="match status" value="1"/>
</dbReference>
<dbReference type="InterPro" id="IPR006328">
    <property type="entry name" value="2-HAD"/>
</dbReference>
<dbReference type="PANTHER" id="PTHR43316">
    <property type="entry name" value="HYDROLASE, HALOACID DELAHOGENASE-RELATED"/>
    <property type="match status" value="1"/>
</dbReference>
<dbReference type="InterPro" id="IPR036412">
    <property type="entry name" value="HAD-like_sf"/>
</dbReference>
<dbReference type="PRINTS" id="PR00413">
    <property type="entry name" value="HADHALOGNASE"/>
</dbReference>
<dbReference type="RefSeq" id="WP_160937987.1">
    <property type="nucleotide sequence ID" value="NZ_SNVJ01000013.1"/>
</dbReference>
<proteinExistence type="predicted"/>
<keyword evidence="3" id="KW-1185">Reference proteome</keyword>
<dbReference type="SFLD" id="SFLDS00003">
    <property type="entry name" value="Haloacid_Dehalogenase"/>
    <property type="match status" value="1"/>
</dbReference>
<reference evidence="2 3" key="1">
    <citation type="submission" date="2019-03" db="EMBL/GenBank/DDBJ databases">
        <title>Roseomonas sp. a novel Roseomonas species isolated from Sea whip Gorgonian.</title>
        <authorList>
            <person name="Li F."/>
            <person name="Pan X."/>
            <person name="Huang S."/>
            <person name="Li Z."/>
            <person name="Meng B."/>
        </authorList>
    </citation>
    <scope>NUCLEOTIDE SEQUENCE [LARGE SCALE GENOMIC DNA]</scope>
    <source>
        <strain evidence="2 3">M0104</strain>
    </source>
</reference>
<name>A0A845BMK2_9PROT</name>
<dbReference type="InterPro" id="IPR023214">
    <property type="entry name" value="HAD_sf"/>
</dbReference>
<dbReference type="Pfam" id="PF00702">
    <property type="entry name" value="Hydrolase"/>
    <property type="match status" value="1"/>
</dbReference>
<gene>
    <name evidence="2" type="ORF">E0493_14900</name>
</gene>
<evidence type="ECO:0000313" key="2">
    <source>
        <dbReference type="EMBL" id="MXP64639.1"/>
    </source>
</evidence>
<sequence length="241" mass="26601">MSRLHDFRVLTFDCYGTLIDWESGIYDALQPLLRRGGLDLPRDAVLEAFAHHESAQQAETPAMRYAELLSQVHHRLADEWGIEPDEAGAVRFGASVPDWPAFPDSAGALAYLKRHYMLVILSNVDHASFAGSRKRLGVAFDAVYTAEEIGSYKPDPRNFRFMLTKLGAQGFGRGEILHVAQSLFHDHAPAKRVGLASAWIDRRHGQEGWGATMPPPSGAGYEFRFASLAEMVAAHQADALA</sequence>
<dbReference type="InterPro" id="IPR051540">
    <property type="entry name" value="S-2-haloacid_dehalogenase"/>
</dbReference>
<dbReference type="EMBL" id="SNVJ01000013">
    <property type="protein sequence ID" value="MXP64639.1"/>
    <property type="molecule type" value="Genomic_DNA"/>
</dbReference>
<dbReference type="Proteomes" id="UP000460715">
    <property type="component" value="Unassembled WGS sequence"/>
</dbReference>
<dbReference type="GO" id="GO:0019120">
    <property type="term" value="F:hydrolase activity, acting on acid halide bonds, in C-halide compounds"/>
    <property type="evidence" value="ECO:0007669"/>
    <property type="project" value="InterPro"/>
</dbReference>
<dbReference type="NCBIfam" id="TIGR01493">
    <property type="entry name" value="HAD-SF-IA-v2"/>
    <property type="match status" value="1"/>
</dbReference>
<dbReference type="NCBIfam" id="TIGR01428">
    <property type="entry name" value="HAD_type_II"/>
    <property type="match status" value="1"/>
</dbReference>
<dbReference type="InterPro" id="IPR006439">
    <property type="entry name" value="HAD-SF_hydro_IA"/>
</dbReference>
<dbReference type="OrthoDB" id="9785638at2"/>
<dbReference type="SUPFAM" id="SSF56784">
    <property type="entry name" value="HAD-like"/>
    <property type="match status" value="1"/>
</dbReference>
<accession>A0A845BMK2</accession>
<dbReference type="AlphaFoldDB" id="A0A845BMK2"/>
<evidence type="ECO:0000313" key="3">
    <source>
        <dbReference type="Proteomes" id="UP000460715"/>
    </source>
</evidence>
<keyword evidence="1" id="KW-0378">Hydrolase</keyword>
<dbReference type="PANTHER" id="PTHR43316:SF9">
    <property type="entry name" value="ACID DEHALOGENASE, PUTATIVE (AFU_ORTHOLOGUE AFUA_6G14460)-RELATED"/>
    <property type="match status" value="1"/>
</dbReference>
<dbReference type="Gene3D" id="3.40.50.1000">
    <property type="entry name" value="HAD superfamily/HAD-like"/>
    <property type="match status" value="1"/>
</dbReference>